<comment type="caution">
    <text evidence="1">The sequence shown here is derived from an EMBL/GenBank/DDBJ whole genome shotgun (WGS) entry which is preliminary data.</text>
</comment>
<reference evidence="1 2" key="1">
    <citation type="submission" date="2017-11" db="EMBL/GenBank/DDBJ databases">
        <authorList>
            <person name="Founou R.C."/>
            <person name="Founou L."/>
            <person name="Allam M."/>
            <person name="Ismail A."/>
            <person name="Essack S.Y."/>
        </authorList>
    </citation>
    <scope>NUCLEOTIDE SEQUENCE [LARGE SCALE GENOMIC DNA]</scope>
    <source>
        <strain evidence="1 2">G703N2B1</strain>
    </source>
</reference>
<evidence type="ECO:0000313" key="2">
    <source>
        <dbReference type="Proteomes" id="UP000238775"/>
    </source>
</evidence>
<name>A0A7Z1MXQ1_STAAU</name>
<organism evidence="1 2">
    <name type="scientific">Staphylococcus aureus</name>
    <dbReference type="NCBI Taxonomy" id="1280"/>
    <lineage>
        <taxon>Bacteria</taxon>
        <taxon>Bacillati</taxon>
        <taxon>Bacillota</taxon>
        <taxon>Bacilli</taxon>
        <taxon>Bacillales</taxon>
        <taxon>Staphylococcaceae</taxon>
        <taxon>Staphylococcus</taxon>
    </lineage>
</organism>
<dbReference type="EMBL" id="PGWZ01000695">
    <property type="protein sequence ID" value="PPJ68609.1"/>
    <property type="molecule type" value="Genomic_DNA"/>
</dbReference>
<dbReference type="RefSeq" id="WP_001807993.1">
    <property type="nucleotide sequence ID" value="NZ_KV822104.1"/>
</dbReference>
<dbReference type="AlphaFoldDB" id="A0A7Z1MXQ1"/>
<gene>
    <name evidence="1" type="ORF">CV021_17295</name>
</gene>
<protein>
    <submittedName>
        <fullName evidence="1">Uncharacterized protein</fullName>
    </submittedName>
</protein>
<dbReference type="Proteomes" id="UP000238775">
    <property type="component" value="Unassembled WGS sequence"/>
</dbReference>
<proteinExistence type="predicted"/>
<sequence>MTSYEEETDYRNVPRELLDNNIPMGRGMIKWAPFVICTNLIKNLI</sequence>
<accession>A0A7Z1MXQ1</accession>
<evidence type="ECO:0000313" key="1">
    <source>
        <dbReference type="EMBL" id="PPJ68609.1"/>
    </source>
</evidence>